<dbReference type="SMART" id="SM00487">
    <property type="entry name" value="DEXDc"/>
    <property type="match status" value="1"/>
</dbReference>
<dbReference type="GeneID" id="85348764"/>
<evidence type="ECO:0000259" key="5">
    <source>
        <dbReference type="SMART" id="SM00487"/>
    </source>
</evidence>
<evidence type="ECO:0000256" key="3">
    <source>
        <dbReference type="ARBA" id="ARBA00022840"/>
    </source>
</evidence>
<feature type="compositionally biased region" description="Basic and acidic residues" evidence="4">
    <location>
        <begin position="772"/>
        <end position="783"/>
    </location>
</feature>
<gene>
    <name evidence="7" type="ORF">CCOS01_17083</name>
</gene>
<reference evidence="7 8" key="1">
    <citation type="submission" date="2016-10" db="EMBL/GenBank/DDBJ databases">
        <title>The genome sequence of Colletotrichum fioriniae PJ7.</title>
        <authorList>
            <person name="Baroncelli R."/>
        </authorList>
    </citation>
    <scope>NUCLEOTIDE SEQUENCE [LARGE SCALE GENOMIC DNA]</scope>
    <source>
        <strain evidence="7 8">IMI 309622</strain>
    </source>
</reference>
<feature type="domain" description="Helicase ATP-binding" evidence="5">
    <location>
        <begin position="617"/>
        <end position="907"/>
    </location>
</feature>
<dbReference type="Pfam" id="PF00271">
    <property type="entry name" value="Helicase_C"/>
    <property type="match status" value="1"/>
</dbReference>
<protein>
    <recommendedName>
        <fullName evidence="9">Helicase C-terminal domain-containing protein</fullName>
    </recommendedName>
</protein>
<evidence type="ECO:0000256" key="1">
    <source>
        <dbReference type="ARBA" id="ARBA00022741"/>
    </source>
</evidence>
<comment type="caution">
    <text evidence="7">The sequence shown here is derived from an EMBL/GenBank/DDBJ whole genome shotgun (WGS) entry which is preliminary data.</text>
</comment>
<dbReference type="RefSeq" id="XP_060304226.1">
    <property type="nucleotide sequence ID" value="XM_060465217.1"/>
</dbReference>
<feature type="compositionally biased region" description="Acidic residues" evidence="4">
    <location>
        <begin position="401"/>
        <end position="414"/>
    </location>
</feature>
<dbReference type="GO" id="GO:0005524">
    <property type="term" value="F:ATP binding"/>
    <property type="evidence" value="ECO:0007669"/>
    <property type="project" value="UniProtKB-KW"/>
</dbReference>
<accession>A0AAI9YEI7</accession>
<dbReference type="InterPro" id="IPR038718">
    <property type="entry name" value="SNF2-like_sf"/>
</dbReference>
<feature type="region of interest" description="Disordered" evidence="4">
    <location>
        <begin position="1"/>
        <end position="64"/>
    </location>
</feature>
<dbReference type="SMART" id="SM00490">
    <property type="entry name" value="HELICc"/>
    <property type="match status" value="1"/>
</dbReference>
<keyword evidence="2" id="KW-0378">Hydrolase</keyword>
<dbReference type="GO" id="GO:0005634">
    <property type="term" value="C:nucleus"/>
    <property type="evidence" value="ECO:0007669"/>
    <property type="project" value="TreeGrafter"/>
</dbReference>
<evidence type="ECO:0000256" key="4">
    <source>
        <dbReference type="SAM" id="MobiDB-lite"/>
    </source>
</evidence>
<evidence type="ECO:0000256" key="2">
    <source>
        <dbReference type="ARBA" id="ARBA00022801"/>
    </source>
</evidence>
<dbReference type="GO" id="GO:0016787">
    <property type="term" value="F:hydrolase activity"/>
    <property type="evidence" value="ECO:0007669"/>
    <property type="project" value="UniProtKB-KW"/>
</dbReference>
<feature type="region of interest" description="Disordered" evidence="4">
    <location>
        <begin position="1123"/>
        <end position="1184"/>
    </location>
</feature>
<dbReference type="InterPro" id="IPR049730">
    <property type="entry name" value="SNF2/RAD54-like_C"/>
</dbReference>
<dbReference type="CDD" id="cd18793">
    <property type="entry name" value="SF2_C_SNF"/>
    <property type="match status" value="1"/>
</dbReference>
<feature type="domain" description="Helicase C-terminal" evidence="6">
    <location>
        <begin position="1263"/>
        <end position="1348"/>
    </location>
</feature>
<evidence type="ECO:0008006" key="9">
    <source>
        <dbReference type="Google" id="ProtNLM"/>
    </source>
</evidence>
<dbReference type="Gene3D" id="3.40.50.10810">
    <property type="entry name" value="Tandem AAA-ATPase domain"/>
    <property type="match status" value="1"/>
</dbReference>
<feature type="compositionally biased region" description="Acidic residues" evidence="4">
    <location>
        <begin position="788"/>
        <end position="818"/>
    </location>
</feature>
<evidence type="ECO:0000313" key="8">
    <source>
        <dbReference type="Proteomes" id="UP001240678"/>
    </source>
</evidence>
<feature type="compositionally biased region" description="Basic and acidic residues" evidence="4">
    <location>
        <begin position="1135"/>
        <end position="1148"/>
    </location>
</feature>
<feature type="region of interest" description="Disordered" evidence="4">
    <location>
        <begin position="240"/>
        <end position="262"/>
    </location>
</feature>
<evidence type="ECO:0000313" key="7">
    <source>
        <dbReference type="EMBL" id="KAK1503144.1"/>
    </source>
</evidence>
<dbReference type="GO" id="GO:0006281">
    <property type="term" value="P:DNA repair"/>
    <property type="evidence" value="ECO:0007669"/>
    <property type="project" value="TreeGrafter"/>
</dbReference>
<dbReference type="InterPro" id="IPR000330">
    <property type="entry name" value="SNF2_N"/>
</dbReference>
<feature type="region of interest" description="Disordered" evidence="4">
    <location>
        <begin position="772"/>
        <end position="829"/>
    </location>
</feature>
<dbReference type="InterPro" id="IPR001650">
    <property type="entry name" value="Helicase_C-like"/>
</dbReference>
<dbReference type="EMBL" id="MOOE01000041">
    <property type="protein sequence ID" value="KAK1503144.1"/>
    <property type="molecule type" value="Genomic_DNA"/>
</dbReference>
<proteinExistence type="predicted"/>
<dbReference type="InterPro" id="IPR014001">
    <property type="entry name" value="Helicase_ATP-bd"/>
</dbReference>
<feature type="region of interest" description="Disordered" evidence="4">
    <location>
        <begin position="400"/>
        <end position="419"/>
    </location>
</feature>
<keyword evidence="8" id="KW-1185">Reference proteome</keyword>
<organism evidence="7 8">
    <name type="scientific">Colletotrichum costaricense</name>
    <dbReference type="NCBI Taxonomy" id="1209916"/>
    <lineage>
        <taxon>Eukaryota</taxon>
        <taxon>Fungi</taxon>
        <taxon>Dikarya</taxon>
        <taxon>Ascomycota</taxon>
        <taxon>Pezizomycotina</taxon>
        <taxon>Sordariomycetes</taxon>
        <taxon>Hypocreomycetidae</taxon>
        <taxon>Glomerellales</taxon>
        <taxon>Glomerellaceae</taxon>
        <taxon>Colletotrichum</taxon>
        <taxon>Colletotrichum acutatum species complex</taxon>
    </lineage>
</organism>
<dbReference type="InterPro" id="IPR050628">
    <property type="entry name" value="SNF2_RAD54_helicase_TF"/>
</dbReference>
<name>A0AAI9YEI7_9PEZI</name>
<feature type="region of interest" description="Disordered" evidence="4">
    <location>
        <begin position="928"/>
        <end position="949"/>
    </location>
</feature>
<dbReference type="Pfam" id="PF00176">
    <property type="entry name" value="SNF2-rel_dom"/>
    <property type="match status" value="1"/>
</dbReference>
<keyword evidence="1" id="KW-0547">Nucleotide-binding</keyword>
<dbReference type="SUPFAM" id="SSF52540">
    <property type="entry name" value="P-loop containing nucleoside triphosphate hydrolases"/>
    <property type="match status" value="2"/>
</dbReference>
<keyword evidence="3" id="KW-0067">ATP-binding</keyword>
<sequence>MGEVVARKKRNRSAKADTPRKSARLSGQSSANPAAAEEDVPSGNESDSHSESELGPELDKDDDQATDRADVIDANHPDVIAGRVPAWSRPLKPWKFAPAITKTRFSKKEKEELNKHNMDADAWFFGLPPSQKLYCKDFVARGKFKFRTYPPSGALEKARPGLMAEFRDAGRDVNKRPYKTGLIGAQALFAANSYNSSRGCFVLPYLGLTQMYELNEFLDLHVLQHFLKPYLETYSAQAGIDEPAQPDGDGKKAKRPTPTVPNKNRVLDYVRELVHHPRLKLKTQYKEKYPSLLVTKNPEFNILPMDEYENAERLPKDPKHFIWGHSHEDWMRAYFTFMLFLYRRRSADPVTWTRKAAQTATVAWAGFYDAKEAAEGGNQELTGAQIASEASIEMEQVLAATEDDDDDGSESETEDDKHRHFKENLERMGMQEQLEQYEATYSSDLREYQKNTLRQAIAADQQYKVFSLFQPSRKIKCAIEEAGTKPAVAKLSKAQIDYLIGAANTFANVQKHERVGNDLPTMGGGDTRLLAVSAGEGEEAVRHQLAKDRNELREEAPDMYNASALEGDEDMARLRESRRLMGGNIPEPKDLASIVAGFQIAPEGATWDKCPINKDLPDFVLKPHQIRDIDWLLEQLKHPIRGAILANECGIGKTMTALYALAEAIRRHVIEHEGDPEWRYYPSAIVMPASVLDQTFKVIKENFYHLFKVHVFYQTPKTAPKHRVKETLDKTKGLVKLFDRLKAERNKPETASNIILMSYTTNNRRLLENDRREHVEAETDARSTEGAADPEDSEEEEDIPGEDDAQNPEVDNDGDIEMEGTTRPKGSVATRKTNFDLPCKIRLFGLIEDEGHALKDPGSLAYIMCEKFTKHFTWIDSAFGYQAAGAIEHDHLEVIYSDEYVDAFKRRDTQAMIELGVPISSLLGMTEGAEAQEEASGAQPKPPTQQQIARREGFRAAMEGGLPVYLLNPHNFMEYGKMLSFNVEFTSTAVKHALAQCQIRRGMLTPMVLPDGRTTCPGEDMPACDVETVEVAPLRKEDVKRLDRLISTYNNDLISPPPSDILPTIGGGGTVKRHDKPRINLAAMRNASLVSTDLRFATLTDPSRRMARATMDAAGARKLQSLGGASLSTHAKHQKAVDDARERSQRREEDDDGIVEGASNDGPKPEAEAARLQRAKAKRRPAPTAGVKEVNNVISKDVTHGLQYYYFATRTDPDMGCPVDAVLLARWVIAKSPKAAWCLSYALKLSEEGKRCLFYTVNPLTSMMLAALFRICGLETLAIRSSNNQSERDRMIADFNDPNTKVDVMVTSSLLAAFGVNYHNACHHGVIMENCPNFGLQCQVIGRLWRLGQKEKVSWKILQTQSTFDPWLETKNMRAYVSTVEAEAAIDARITGSLRTVCAFEVLRIYVGAPFNYYPRTYRPWKHLNKPEVCQEGYLFSAVAQWLIAHPEDFEDVDTMSSIAKRWNPTMKMTRDILVGRAPELDPEDATKFDYFTAIDPRLINNEERAELLKTLGIDETTTPVKGKKGKGKDAFNPFESTTMSARKGRNELQLRDRTW</sequence>
<dbReference type="PANTHER" id="PTHR45626">
    <property type="entry name" value="TRANSCRIPTION TERMINATION FACTOR 2-RELATED"/>
    <property type="match status" value="1"/>
</dbReference>
<dbReference type="InterPro" id="IPR027417">
    <property type="entry name" value="P-loop_NTPase"/>
</dbReference>
<evidence type="ECO:0000259" key="6">
    <source>
        <dbReference type="SMART" id="SM00490"/>
    </source>
</evidence>
<dbReference type="Proteomes" id="UP001240678">
    <property type="component" value="Unassembled WGS sequence"/>
</dbReference>
<dbReference type="GO" id="GO:0008094">
    <property type="term" value="F:ATP-dependent activity, acting on DNA"/>
    <property type="evidence" value="ECO:0007669"/>
    <property type="project" value="TreeGrafter"/>
</dbReference>
<feature type="region of interest" description="Disordered" evidence="4">
    <location>
        <begin position="1518"/>
        <end position="1537"/>
    </location>
</feature>
<dbReference type="Gene3D" id="3.40.50.300">
    <property type="entry name" value="P-loop containing nucleotide triphosphate hydrolases"/>
    <property type="match status" value="1"/>
</dbReference>